<evidence type="ECO:0000256" key="6">
    <source>
        <dbReference type="ARBA" id="ARBA00022679"/>
    </source>
</evidence>
<dbReference type="PIRSF" id="PIRSF000460">
    <property type="entry name" value="Pprylas_GlgP"/>
    <property type="match status" value="1"/>
</dbReference>
<dbReference type="GO" id="GO:0005980">
    <property type="term" value="P:glycogen catabolic process"/>
    <property type="evidence" value="ECO:0007669"/>
    <property type="project" value="TreeGrafter"/>
</dbReference>
<organism evidence="12 13">
    <name type="scientific">[Ruminococcus] torques ATCC 27756</name>
    <dbReference type="NCBI Taxonomy" id="411460"/>
    <lineage>
        <taxon>Bacteria</taxon>
        <taxon>Bacillati</taxon>
        <taxon>Bacillota</taxon>
        <taxon>Clostridia</taxon>
        <taxon>Lachnospirales</taxon>
        <taxon>Lachnospiraceae</taxon>
        <taxon>Mediterraneibacter</taxon>
    </lineage>
</organism>
<evidence type="ECO:0000256" key="9">
    <source>
        <dbReference type="ARBA" id="ARBA00025174"/>
    </source>
</evidence>
<dbReference type="Proteomes" id="UP000003577">
    <property type="component" value="Unassembled WGS sequence"/>
</dbReference>
<reference evidence="12 13" key="2">
    <citation type="submission" date="2007-04" db="EMBL/GenBank/DDBJ databases">
        <title>Draft genome sequence of Ruminococcus torques (ATCC 27756).</title>
        <authorList>
            <person name="Sudarsanam P."/>
            <person name="Ley R."/>
            <person name="Guruge J."/>
            <person name="Turnbaugh P.J."/>
            <person name="Mahowald M."/>
            <person name="Liep D."/>
            <person name="Gordon J."/>
        </authorList>
    </citation>
    <scope>NUCLEOTIDE SEQUENCE [LARGE SCALE GENOMIC DNA]</scope>
    <source>
        <strain evidence="12 13">ATCC 27756</strain>
    </source>
</reference>
<dbReference type="HOGENOM" id="CLU_010198_1_1_9"/>
<dbReference type="CDD" id="cd04300">
    <property type="entry name" value="GT35_Glycogen_Phosphorylase"/>
    <property type="match status" value="1"/>
</dbReference>
<evidence type="ECO:0000313" key="12">
    <source>
        <dbReference type="EMBL" id="EDK23177.1"/>
    </source>
</evidence>
<evidence type="ECO:0000256" key="4">
    <source>
        <dbReference type="ARBA" id="ARBA00022533"/>
    </source>
</evidence>
<evidence type="ECO:0000256" key="8">
    <source>
        <dbReference type="ARBA" id="ARBA00023277"/>
    </source>
</evidence>
<evidence type="ECO:0000256" key="2">
    <source>
        <dbReference type="ARBA" id="ARBA00001933"/>
    </source>
</evidence>
<dbReference type="PANTHER" id="PTHR11468:SF3">
    <property type="entry name" value="GLYCOGEN PHOSPHORYLASE, LIVER FORM"/>
    <property type="match status" value="1"/>
</dbReference>
<dbReference type="Pfam" id="PF00343">
    <property type="entry name" value="Phosphorylase"/>
    <property type="match status" value="1"/>
</dbReference>
<dbReference type="InterPro" id="IPR000811">
    <property type="entry name" value="Glyco_trans_35"/>
</dbReference>
<evidence type="ECO:0000256" key="10">
    <source>
        <dbReference type="PIRSR" id="PIRSR000460-1"/>
    </source>
</evidence>
<evidence type="ECO:0000256" key="11">
    <source>
        <dbReference type="RuleBase" id="RU000587"/>
    </source>
</evidence>
<evidence type="ECO:0000256" key="5">
    <source>
        <dbReference type="ARBA" id="ARBA00022676"/>
    </source>
</evidence>
<dbReference type="EMBL" id="AAVP02000020">
    <property type="protein sequence ID" value="EDK23177.1"/>
    <property type="molecule type" value="Genomic_DNA"/>
</dbReference>
<evidence type="ECO:0000313" key="13">
    <source>
        <dbReference type="Proteomes" id="UP000003577"/>
    </source>
</evidence>
<accession>A5KQY5</accession>
<comment type="similarity">
    <text evidence="3 11">Belongs to the glycogen phosphorylase family.</text>
</comment>
<dbReference type="AlphaFoldDB" id="A5KQY5"/>
<evidence type="ECO:0000256" key="7">
    <source>
        <dbReference type="ARBA" id="ARBA00022898"/>
    </source>
</evidence>
<comment type="caution">
    <text evidence="12">The sequence shown here is derived from an EMBL/GenBank/DDBJ whole genome shotgun (WGS) entry which is preliminary data.</text>
</comment>
<dbReference type="PROSITE" id="PS00102">
    <property type="entry name" value="PHOSPHORYLASE"/>
    <property type="match status" value="1"/>
</dbReference>
<dbReference type="FunFam" id="3.40.50.2000:FF:000003">
    <property type="entry name" value="Alpha-1,4 glucan phosphorylase"/>
    <property type="match status" value="1"/>
</dbReference>
<comment type="catalytic activity">
    <reaction evidence="1 11">
        <text>[(1-&gt;4)-alpha-D-glucosyl](n) + phosphate = [(1-&gt;4)-alpha-D-glucosyl](n-1) + alpha-D-glucose 1-phosphate</text>
        <dbReference type="Rhea" id="RHEA:41732"/>
        <dbReference type="Rhea" id="RHEA-COMP:9584"/>
        <dbReference type="Rhea" id="RHEA-COMP:9586"/>
        <dbReference type="ChEBI" id="CHEBI:15444"/>
        <dbReference type="ChEBI" id="CHEBI:43474"/>
        <dbReference type="ChEBI" id="CHEBI:58601"/>
        <dbReference type="EC" id="2.4.1.1"/>
    </reaction>
</comment>
<comment type="cofactor">
    <cofactor evidence="2 11">
        <name>pyridoxal 5'-phosphate</name>
        <dbReference type="ChEBI" id="CHEBI:597326"/>
    </cofactor>
</comment>
<keyword evidence="6 11" id="KW-0808">Transferase</keyword>
<dbReference type="NCBIfam" id="TIGR02093">
    <property type="entry name" value="P_ylase"/>
    <property type="match status" value="1"/>
</dbReference>
<gene>
    <name evidence="12" type="primary">glgP</name>
    <name evidence="12" type="ORF">RUMTOR_02677</name>
</gene>
<proteinExistence type="inferred from homology"/>
<evidence type="ECO:0000256" key="3">
    <source>
        <dbReference type="ARBA" id="ARBA00006047"/>
    </source>
</evidence>
<reference evidence="12 13" key="1">
    <citation type="submission" date="2007-03" db="EMBL/GenBank/DDBJ databases">
        <authorList>
            <person name="Fulton L."/>
            <person name="Clifton S."/>
            <person name="Fulton B."/>
            <person name="Xu J."/>
            <person name="Minx P."/>
            <person name="Pepin K.H."/>
            <person name="Johnson M."/>
            <person name="Thiruvilangam P."/>
            <person name="Bhonagiri V."/>
            <person name="Nash W.E."/>
            <person name="Mardis E.R."/>
            <person name="Wilson R.K."/>
        </authorList>
    </citation>
    <scope>NUCLEOTIDE SEQUENCE [LARGE SCALE GENOMIC DNA]</scope>
    <source>
        <strain evidence="12 13">ATCC 27756</strain>
    </source>
</reference>
<sequence length="837" mass="96716">MRCAAAYQKEGNKAMHNKGFEKETFKETVRENIKTLYRKTIDEATPQQIFQAVSYAVKDVIIDDWIATQKAYDEADAKTVYYMSMEFLMGRALGNNLINLTAYKEVKEALEEMEIDLNVIEDQEPDAALGNGGLGRLAACFLDSLATLNYPAYGCGIRYRYGMFKQKIKDGYQVEVPDNWLKEGNPFEIRREEYAKEVRFGGNIRFENDPETGKAKFVQENYESVLAIPYDMPIVGYGNHVVNTLRVWDAKAITDFKLDEFDRGNYHKAVEQENLAKLIVDVLYPNDNHYSGKELRLKQQYFFISASLQALLEKYKKKHSDVRKLHEKVIIQMNDTHPTVAVPELMRLLIDQEGLSWEEAWEVTSKTCAYTNHTIMAEALEKWPIDLFSRLLPRIYQIVQEIDRRFLIKVNEMYPGNEHKVKKMAILRDGQVRMANMAIIAGFSVNGVAKLHTDILKTQQLRDFYEMMPEKFNNKTNGITQRRFLAHGNPLLADWITDKIGNGWITDLSQIEKLRPFADDEKARREFMQIKYENKVRLAKYIKEHNGIEVDPRSIFDVQVKRLHEYKRQLLNILHIMYLYNQIKEHPEMSFYPRTFIFGAKAAAGYLRAKETIKLINSVADVVNNDRSINGKLKVVFIEDYRVSNAEIIFAAADVSEQISTASKEASGTGNMKFMLNGAPTLGTMDGANVEIVQEVGAENAFIFGLSSEEVINYENNGGYNPTDIYFNDWELKRVIDQLMDGTYANGDHEMYKNLYNSLLNTQCTDRADTYFILKDFRSYAEAQKRVEEAYRDQQRWSRMAMMNTICSGKFSSDRTIEEYVSDIWKLEKVDVAPLEE</sequence>
<keyword evidence="7 10" id="KW-0663">Pyridoxal phosphate</keyword>
<keyword evidence="5 11" id="KW-0328">Glycosyltransferase</keyword>
<comment type="function">
    <text evidence="9">Phosphorylase is an important allosteric enzyme in carbohydrate metabolism. Enzymes from different sources differ in their regulatory mechanisms and in their natural substrates. However, all known phosphorylases share catalytic and structural properties.</text>
</comment>
<dbReference type="InterPro" id="IPR035090">
    <property type="entry name" value="Pyridoxal_P_attach_site"/>
</dbReference>
<dbReference type="PANTHER" id="PTHR11468">
    <property type="entry name" value="GLYCOGEN PHOSPHORYLASE"/>
    <property type="match status" value="1"/>
</dbReference>
<dbReference type="GO" id="GO:0030170">
    <property type="term" value="F:pyridoxal phosphate binding"/>
    <property type="evidence" value="ECO:0007669"/>
    <property type="project" value="InterPro"/>
</dbReference>
<dbReference type="Gene3D" id="3.40.50.2000">
    <property type="entry name" value="Glycogen Phosphorylase B"/>
    <property type="match status" value="2"/>
</dbReference>
<dbReference type="GO" id="GO:0005737">
    <property type="term" value="C:cytoplasm"/>
    <property type="evidence" value="ECO:0007669"/>
    <property type="project" value="TreeGrafter"/>
</dbReference>
<dbReference type="SUPFAM" id="SSF53756">
    <property type="entry name" value="UDP-Glycosyltransferase/glycogen phosphorylase"/>
    <property type="match status" value="1"/>
</dbReference>
<comment type="function">
    <text evidence="11">Allosteric enzyme that catalyzes the rate-limiting step in glycogen catabolism, the phosphorolytic cleavage of glycogen to produce glucose-1-phosphate, and plays a central role in maintaining cellular and organismal glucose homeostasis.</text>
</comment>
<feature type="modified residue" description="N6-(pyridoxal phosphate)lysine" evidence="10">
    <location>
        <position position="673"/>
    </location>
</feature>
<dbReference type="FunFam" id="3.40.50.2000:FF:000149">
    <property type="entry name" value="Glycogen phosphorylase, muscle form"/>
    <property type="match status" value="1"/>
</dbReference>
<dbReference type="EC" id="2.4.1.1" evidence="11"/>
<evidence type="ECO:0000256" key="1">
    <source>
        <dbReference type="ARBA" id="ARBA00001275"/>
    </source>
</evidence>
<dbReference type="InterPro" id="IPR011833">
    <property type="entry name" value="Glycg_phsphrylas"/>
</dbReference>
<dbReference type="CAZy" id="GT35">
    <property type="family name" value="Glycosyltransferase Family 35"/>
</dbReference>
<dbReference type="PaxDb" id="411460-RUMTOR_02677"/>
<protein>
    <recommendedName>
        <fullName evidence="11">Alpha-1,4 glucan phosphorylase</fullName>
        <ecNumber evidence="11">2.4.1.1</ecNumber>
    </recommendedName>
</protein>
<keyword evidence="4" id="KW-0021">Allosteric enzyme</keyword>
<name>A5KQY5_9FIRM</name>
<keyword evidence="8 11" id="KW-0119">Carbohydrate metabolism</keyword>
<dbReference type="GO" id="GO:0008184">
    <property type="term" value="F:glycogen phosphorylase activity"/>
    <property type="evidence" value="ECO:0007669"/>
    <property type="project" value="InterPro"/>
</dbReference>